<sequence length="406" mass="44574">MRVRQEAGAQQLGAQQLDWQQLDWQQLGTQQLGWQQLGAQQVGSQQLSGQSSTCQEELVQASEQTDMVEAAMPLSHRPCLETKAPCSMRSAVDLRPLDILAEVVPLNGATSGIRMVQAEGVLGLQFSATEPRTLSFPASRIFSSCDLFPEEFSIVVTLRVPNLPPKACLLQALLQRVPALPPCVQTCLLCAHLLLLCFLLPAQLLQALLQHTRKRKPGAEAQHKQPRGIKAATRHLTHTYTLSLSQTHPPPVNPTMATSTMSVCSDACTNSSWQLLPVQLLCPQLLCPQLLSDQLLCPQLLPVQLLCPSPLHYSCLYPSELCVQPLLPIFLLHTLMLPAVYLPALMLSVFLLCACLLQACLLHTHLLWILLMLPAFLLCSSLLQACLLQALLQRVPALPPCVQTCL</sequence>
<keyword evidence="3" id="KW-1185">Reference proteome</keyword>
<comment type="caution">
    <text evidence="2">The sequence shown here is derived from an EMBL/GenBank/DDBJ whole genome shotgun (WGS) entry which is preliminary data.</text>
</comment>
<feature type="transmembrane region" description="Helical" evidence="1">
    <location>
        <begin position="339"/>
        <end position="359"/>
    </location>
</feature>
<keyword evidence="1" id="KW-1133">Transmembrane helix</keyword>
<dbReference type="PANTHER" id="PTHR15261">
    <property type="entry name" value="THROMBOSPONDIN-TYPE LAMININ G DOMAIN AND EAR REPEAT-CONTAINING"/>
    <property type="match status" value="1"/>
</dbReference>
<organism evidence="2 3">
    <name type="scientific">Neotoma lepida</name>
    <name type="common">Desert woodrat</name>
    <dbReference type="NCBI Taxonomy" id="56216"/>
    <lineage>
        <taxon>Eukaryota</taxon>
        <taxon>Metazoa</taxon>
        <taxon>Chordata</taxon>
        <taxon>Craniata</taxon>
        <taxon>Vertebrata</taxon>
        <taxon>Euteleostomi</taxon>
        <taxon>Mammalia</taxon>
        <taxon>Eutheria</taxon>
        <taxon>Euarchontoglires</taxon>
        <taxon>Glires</taxon>
        <taxon>Rodentia</taxon>
        <taxon>Myomorpha</taxon>
        <taxon>Muroidea</taxon>
        <taxon>Cricetidae</taxon>
        <taxon>Neotominae</taxon>
        <taxon>Neotoma</taxon>
    </lineage>
</organism>
<reference evidence="2 3" key="1">
    <citation type="submission" date="2016-06" db="EMBL/GenBank/DDBJ databases">
        <title>The Draft Genome Sequence and Annotation of the Desert Woodrat Neotoma lepida.</title>
        <authorList>
            <person name="Campbell M."/>
            <person name="Oakeson K.F."/>
            <person name="Yandell M."/>
            <person name="Halpert J.R."/>
            <person name="Dearing D."/>
        </authorList>
    </citation>
    <scope>NUCLEOTIDE SEQUENCE [LARGE SCALE GENOMIC DNA]</scope>
    <source>
        <strain evidence="2">417</strain>
        <tissue evidence="2">Liver</tissue>
    </source>
</reference>
<gene>
    <name evidence="2" type="ORF">A6R68_14604</name>
</gene>
<dbReference type="EMBL" id="LZPO01044390">
    <property type="protein sequence ID" value="OBS74856.1"/>
    <property type="molecule type" value="Genomic_DNA"/>
</dbReference>
<dbReference type="Proteomes" id="UP000092124">
    <property type="component" value="Unassembled WGS sequence"/>
</dbReference>
<dbReference type="GO" id="GO:0007165">
    <property type="term" value="P:signal transduction"/>
    <property type="evidence" value="ECO:0007669"/>
    <property type="project" value="TreeGrafter"/>
</dbReference>
<feature type="transmembrane region" description="Helical" evidence="1">
    <location>
        <begin position="365"/>
        <end position="388"/>
    </location>
</feature>
<accession>A0A1A6H982</accession>
<dbReference type="OrthoDB" id="8955969at2759"/>
<dbReference type="STRING" id="56216.A0A1A6H982"/>
<proteinExistence type="predicted"/>
<keyword evidence="1" id="KW-0472">Membrane</keyword>
<evidence type="ECO:0000313" key="3">
    <source>
        <dbReference type="Proteomes" id="UP000092124"/>
    </source>
</evidence>
<name>A0A1A6H982_NEOLE</name>
<feature type="non-terminal residue" evidence="2">
    <location>
        <position position="406"/>
    </location>
</feature>
<evidence type="ECO:0000313" key="2">
    <source>
        <dbReference type="EMBL" id="OBS74856.1"/>
    </source>
</evidence>
<protein>
    <submittedName>
        <fullName evidence="2">Uncharacterized protein</fullName>
    </submittedName>
</protein>
<dbReference type="AlphaFoldDB" id="A0A1A6H982"/>
<keyword evidence="1" id="KW-0812">Transmembrane</keyword>
<dbReference type="PANTHER" id="PTHR15261:SF4">
    <property type="entry name" value="THROMBOSPONDIN-TYPE LAMININ G DOMAIN AND EAR REPEAT-CONTAINING PROTEIN"/>
    <property type="match status" value="1"/>
</dbReference>
<evidence type="ECO:0000256" key="1">
    <source>
        <dbReference type="SAM" id="Phobius"/>
    </source>
</evidence>